<comment type="caution">
    <text evidence="3">The sequence shown here is derived from an EMBL/GenBank/DDBJ whole genome shotgun (WGS) entry which is preliminary data.</text>
</comment>
<dbReference type="RefSeq" id="WP_120676246.1">
    <property type="nucleotide sequence ID" value="NZ_RAZS01000003.1"/>
</dbReference>
<dbReference type="Proteomes" id="UP000271548">
    <property type="component" value="Unassembled WGS sequence"/>
</dbReference>
<feature type="compositionally biased region" description="Pro residues" evidence="1">
    <location>
        <begin position="68"/>
        <end position="101"/>
    </location>
</feature>
<evidence type="ECO:0000256" key="2">
    <source>
        <dbReference type="SAM" id="Phobius"/>
    </source>
</evidence>
<proteinExistence type="predicted"/>
<protein>
    <submittedName>
        <fullName evidence="3">Uncharacterized protein</fullName>
    </submittedName>
</protein>
<evidence type="ECO:0000313" key="3">
    <source>
        <dbReference type="EMBL" id="RKN21241.1"/>
    </source>
</evidence>
<accession>A0ABX9RCB6</accession>
<reference evidence="3 4" key="1">
    <citation type="submission" date="2018-09" db="EMBL/GenBank/DDBJ databases">
        <title>Micromonospora sp. nov. MS1-9, isolated from a root of Musa sp.</title>
        <authorList>
            <person name="Kuncharoen N."/>
            <person name="Kudo T."/>
            <person name="Ohkuma M."/>
            <person name="Yuki M."/>
            <person name="Tanasupawat S."/>
        </authorList>
    </citation>
    <scope>NUCLEOTIDE SEQUENCE [LARGE SCALE GENOMIC DNA]</scope>
    <source>
        <strain evidence="3 4">NGC1-4</strain>
    </source>
</reference>
<sequence length="345" mass="36180">MSQPPTPYQPYGGSAYEPPRSAPVPPPVPPAPQFAQPIPPAPPVPQVAPAAPFAQPVPPAAPFAQPAQPVPPFAQPLPPFPPYAHPAAAPPAGPVGVPQPSPADTGRPRGRKRRVFGILATISAVVPLVLAGGLTYAAIKNHRIQTGNDAFAAVAWHNLRTEEVFPDFLRDPYLTGEQPQGWSRQGLAEQKDCRGVLADKLTEAVIAQGCVSVLRATYVHVGGDMAATVALAVVGSYQQATEIAEELGSERVPMVVPMAVPGTAAAGWSRKLAYAGRARSVGLATNSPPYVAAITVGPLDPRRQYGKLPGDWAISGRSEQKLYQGVADELVGGYARTFDHLANGR</sequence>
<evidence type="ECO:0000313" key="4">
    <source>
        <dbReference type="Proteomes" id="UP000271548"/>
    </source>
</evidence>
<keyword evidence="2" id="KW-0812">Transmembrane</keyword>
<feature type="transmembrane region" description="Helical" evidence="2">
    <location>
        <begin position="115"/>
        <end position="139"/>
    </location>
</feature>
<keyword evidence="2" id="KW-1133">Transmembrane helix</keyword>
<feature type="region of interest" description="Disordered" evidence="1">
    <location>
        <begin position="1"/>
        <end position="110"/>
    </location>
</feature>
<keyword evidence="4" id="KW-1185">Reference proteome</keyword>
<gene>
    <name evidence="3" type="ORF">D7147_10710</name>
</gene>
<name>A0ABX9RCB6_9ACTN</name>
<feature type="compositionally biased region" description="Pro residues" evidence="1">
    <location>
        <begin position="20"/>
        <end position="46"/>
    </location>
</feature>
<organism evidence="3 4">
    <name type="scientific">Micromonospora musae</name>
    <dbReference type="NCBI Taxonomy" id="1894970"/>
    <lineage>
        <taxon>Bacteria</taxon>
        <taxon>Bacillati</taxon>
        <taxon>Actinomycetota</taxon>
        <taxon>Actinomycetes</taxon>
        <taxon>Micromonosporales</taxon>
        <taxon>Micromonosporaceae</taxon>
        <taxon>Micromonospora</taxon>
    </lineage>
</organism>
<evidence type="ECO:0000256" key="1">
    <source>
        <dbReference type="SAM" id="MobiDB-lite"/>
    </source>
</evidence>
<dbReference type="EMBL" id="RAZS01000003">
    <property type="protein sequence ID" value="RKN21241.1"/>
    <property type="molecule type" value="Genomic_DNA"/>
</dbReference>
<keyword evidence="2" id="KW-0472">Membrane</keyword>